<dbReference type="Proteomes" id="UP000276542">
    <property type="component" value="Unassembled WGS sequence"/>
</dbReference>
<evidence type="ECO:0000256" key="2">
    <source>
        <dbReference type="PIRSR" id="PIRSR613078-2"/>
    </source>
</evidence>
<dbReference type="InterPro" id="IPR029033">
    <property type="entry name" value="His_PPase_superfam"/>
</dbReference>
<dbReference type="EMBL" id="QYRP01000002">
    <property type="protein sequence ID" value="RJS48010.1"/>
    <property type="molecule type" value="Genomic_DNA"/>
</dbReference>
<feature type="active site" description="Tele-phosphohistidine intermediate" evidence="1">
    <location>
        <position position="80"/>
    </location>
</feature>
<proteinExistence type="predicted"/>
<dbReference type="GO" id="GO:0005737">
    <property type="term" value="C:cytoplasm"/>
    <property type="evidence" value="ECO:0007669"/>
    <property type="project" value="TreeGrafter"/>
</dbReference>
<organism evidence="4 5">
    <name type="scientific">Nocardioides cavernaquae</name>
    <dbReference type="NCBI Taxonomy" id="2321396"/>
    <lineage>
        <taxon>Bacteria</taxon>
        <taxon>Bacillati</taxon>
        <taxon>Actinomycetota</taxon>
        <taxon>Actinomycetes</taxon>
        <taxon>Propionibacteriales</taxon>
        <taxon>Nocardioidaceae</taxon>
        <taxon>Nocardioides</taxon>
    </lineage>
</organism>
<dbReference type="Pfam" id="PF00300">
    <property type="entry name" value="His_Phos_1"/>
    <property type="match status" value="1"/>
</dbReference>
<sequence>MPADTERARDGRHREEACGRGHPLRGVRPDPGAHSGVGSGVTAGLDGSDGSAGADGTKAAPARGWSFPGQPPTRLVLIRHGETDHTTERRFSGGLLSANPGLNDTGRSQVQATAEWLAPVADQIDVVLASPVRRTRESAEIVAAGLGKHEVLIDDGFAEMEFGTWDGMTFVEVSEVFPEELQTWFGSMDHAPGGGESFRSVEKRVLEGLDRVLTTYAGKTVALVSHVTPIKTLVAHALEAPLTSLYRLELTPASVTVLSYFVGGENGDERMASMRTFNATPSATAFPL</sequence>
<protein>
    <recommendedName>
        <fullName evidence="6">Histidine phosphatase family protein</fullName>
    </recommendedName>
</protein>
<dbReference type="Gene3D" id="3.40.50.1240">
    <property type="entry name" value="Phosphoglycerate mutase-like"/>
    <property type="match status" value="1"/>
</dbReference>
<dbReference type="CDD" id="cd07067">
    <property type="entry name" value="HP_PGM_like"/>
    <property type="match status" value="1"/>
</dbReference>
<accession>A0A3A5HJG2</accession>
<dbReference type="PANTHER" id="PTHR48100:SF1">
    <property type="entry name" value="HISTIDINE PHOSPHATASE FAMILY PROTEIN-RELATED"/>
    <property type="match status" value="1"/>
</dbReference>
<evidence type="ECO:0000256" key="3">
    <source>
        <dbReference type="SAM" id="MobiDB-lite"/>
    </source>
</evidence>
<feature type="compositionally biased region" description="Low complexity" evidence="3">
    <location>
        <begin position="42"/>
        <end position="60"/>
    </location>
</feature>
<dbReference type="AlphaFoldDB" id="A0A3A5HJG2"/>
<feature type="region of interest" description="Disordered" evidence="3">
    <location>
        <begin position="1"/>
        <end position="71"/>
    </location>
</feature>
<reference evidence="5" key="1">
    <citation type="submission" date="2018-09" db="EMBL/GenBank/DDBJ databases">
        <authorList>
            <person name="Zhu H."/>
        </authorList>
    </citation>
    <scope>NUCLEOTIDE SEQUENCE [LARGE SCALE GENOMIC DNA]</scope>
    <source>
        <strain evidence="5">K1W22B-1</strain>
    </source>
</reference>
<evidence type="ECO:0008006" key="6">
    <source>
        <dbReference type="Google" id="ProtNLM"/>
    </source>
</evidence>
<feature type="binding site" evidence="2">
    <location>
        <position position="134"/>
    </location>
    <ligand>
        <name>substrate</name>
    </ligand>
</feature>
<feature type="active site" description="Proton donor/acceptor" evidence="1">
    <location>
        <position position="159"/>
    </location>
</feature>
<dbReference type="SUPFAM" id="SSF53254">
    <property type="entry name" value="Phosphoglycerate mutase-like"/>
    <property type="match status" value="1"/>
</dbReference>
<comment type="caution">
    <text evidence="4">The sequence shown here is derived from an EMBL/GenBank/DDBJ whole genome shotgun (WGS) entry which is preliminary data.</text>
</comment>
<evidence type="ECO:0000256" key="1">
    <source>
        <dbReference type="PIRSR" id="PIRSR613078-1"/>
    </source>
</evidence>
<feature type="compositionally biased region" description="Basic and acidic residues" evidence="3">
    <location>
        <begin position="1"/>
        <end position="19"/>
    </location>
</feature>
<dbReference type="InterPro" id="IPR013078">
    <property type="entry name" value="His_Pase_superF_clade-1"/>
</dbReference>
<evidence type="ECO:0000313" key="4">
    <source>
        <dbReference type="EMBL" id="RJS48010.1"/>
    </source>
</evidence>
<keyword evidence="5" id="KW-1185">Reference proteome</keyword>
<dbReference type="GO" id="GO:0016791">
    <property type="term" value="F:phosphatase activity"/>
    <property type="evidence" value="ECO:0007669"/>
    <property type="project" value="TreeGrafter"/>
</dbReference>
<dbReference type="InterPro" id="IPR050275">
    <property type="entry name" value="PGM_Phosphatase"/>
</dbReference>
<dbReference type="OrthoDB" id="5296884at2"/>
<gene>
    <name evidence="4" type="ORF">D4739_16075</name>
</gene>
<dbReference type="SMART" id="SM00855">
    <property type="entry name" value="PGAM"/>
    <property type="match status" value="1"/>
</dbReference>
<name>A0A3A5HJG2_9ACTN</name>
<dbReference type="PANTHER" id="PTHR48100">
    <property type="entry name" value="BROAD-SPECIFICITY PHOSPHATASE YOR283W-RELATED"/>
    <property type="match status" value="1"/>
</dbReference>
<evidence type="ECO:0000313" key="5">
    <source>
        <dbReference type="Proteomes" id="UP000276542"/>
    </source>
</evidence>